<accession>A0A7G5GMX0</accession>
<dbReference type="GO" id="GO:1990904">
    <property type="term" value="C:ribonucleoprotein complex"/>
    <property type="evidence" value="ECO:0007669"/>
    <property type="project" value="UniProtKB-KW"/>
</dbReference>
<dbReference type="PROSITE" id="PS50988">
    <property type="entry name" value="TROVE"/>
    <property type="match status" value="1"/>
</dbReference>
<proteinExistence type="inferred from homology"/>
<dbReference type="AlphaFoldDB" id="A0A7G5GMX0"/>
<dbReference type="PANTHER" id="PTHR14202">
    <property type="entry name" value="60 KDA RIBONUCLEOPROTEIN SSA/RO"/>
    <property type="match status" value="1"/>
</dbReference>
<sequence>MKFNIFSNTATKTVNHEGANAYTLTPEMELYSAVVTTMLNDSYYEKADQRLERIQALVSEANPVFVAKLAVYVREQMYLRSAPVVLLGELAKVHNGDNLVGNAVGRAVQRPDEITELLAYYQRTNQRTGAKKLNRISKQMQKGLATAFNKFDEYQFAKYERNTAVKLRDALFLVHPKAKTETQQAVFDKIVNGTLSTPYTWETELSAVGQIKFATEAEKAAAIRAKWEELITSGRLGYMATLRNLRNMLVAGISGAHVEQVCELLSNPKAVRNAKQLPFRFLSAYRELKALPLGHVPLVLEALEDAIYASVANLRGFDSQTSVVVACDVSGSMQKPISPNSKVLLYDIGLLLGMLLQAKCRNVLSGMFGDRWKTIALPARSILANMDEFYRREGEVGYSTNGYLVINDLIQKRYKADKVMLFTDTQLWDSNTGNNQSANTLSAKWMQYKRLFPDARLYLFDLAGYGNVPLRVEKNDVFLIAGWSDKVFDVLQALEEGQTTLSTIQQIAL</sequence>
<comment type="subcellular location">
    <subcellularLocation>
        <location evidence="1">Cytoplasm</location>
    </subcellularLocation>
</comment>
<evidence type="ECO:0000256" key="3">
    <source>
        <dbReference type="ARBA" id="ARBA00022490"/>
    </source>
</evidence>
<keyword evidence="3" id="KW-0963">Cytoplasm</keyword>
<dbReference type="GO" id="GO:0005737">
    <property type="term" value="C:cytoplasm"/>
    <property type="evidence" value="ECO:0007669"/>
    <property type="project" value="UniProtKB-SubCell"/>
</dbReference>
<dbReference type="Pfam" id="PF05731">
    <property type="entry name" value="TROVE"/>
    <property type="match status" value="2"/>
</dbReference>
<protein>
    <submittedName>
        <fullName evidence="8">TROVE domain-containing protein</fullName>
    </submittedName>
</protein>
<dbReference type="PANTHER" id="PTHR14202:SF0">
    <property type="entry name" value="RNA-BINDING PROTEIN RO60"/>
    <property type="match status" value="1"/>
</dbReference>
<keyword evidence="6" id="KW-0687">Ribonucleoprotein</keyword>
<evidence type="ECO:0000259" key="7">
    <source>
        <dbReference type="PROSITE" id="PS50988"/>
    </source>
</evidence>
<gene>
    <name evidence="8" type="ORF">H3H32_19495</name>
</gene>
<keyword evidence="9" id="KW-1185">Reference proteome</keyword>
<evidence type="ECO:0000256" key="4">
    <source>
        <dbReference type="ARBA" id="ARBA00022723"/>
    </source>
</evidence>
<dbReference type="GO" id="GO:0003723">
    <property type="term" value="F:RNA binding"/>
    <property type="evidence" value="ECO:0007669"/>
    <property type="project" value="UniProtKB-KW"/>
</dbReference>
<evidence type="ECO:0000256" key="1">
    <source>
        <dbReference type="ARBA" id="ARBA00004496"/>
    </source>
</evidence>
<feature type="domain" description="TROVE" evidence="7">
    <location>
        <begin position="13"/>
        <end position="319"/>
    </location>
</feature>
<dbReference type="InterPro" id="IPR008858">
    <property type="entry name" value="TROVE_dom"/>
</dbReference>
<dbReference type="RefSeq" id="WP_182457305.1">
    <property type="nucleotide sequence ID" value="NZ_CP059732.1"/>
</dbReference>
<name>A0A7G5GMX0_9BACT</name>
<evidence type="ECO:0000256" key="6">
    <source>
        <dbReference type="ARBA" id="ARBA00023274"/>
    </source>
</evidence>
<dbReference type="KEGG" id="sfol:H3H32_19495"/>
<dbReference type="Gene3D" id="3.40.50.410">
    <property type="entry name" value="von Willebrand factor, type A domain"/>
    <property type="match status" value="1"/>
</dbReference>
<dbReference type="SUPFAM" id="SSF53300">
    <property type="entry name" value="vWA-like"/>
    <property type="match status" value="1"/>
</dbReference>
<evidence type="ECO:0000256" key="5">
    <source>
        <dbReference type="ARBA" id="ARBA00022884"/>
    </source>
</evidence>
<evidence type="ECO:0000313" key="9">
    <source>
        <dbReference type="Proteomes" id="UP000515369"/>
    </source>
</evidence>
<dbReference type="InterPro" id="IPR040322">
    <property type="entry name" value="TROVE2"/>
</dbReference>
<dbReference type="SUPFAM" id="SSF140864">
    <property type="entry name" value="TROVE domain-like"/>
    <property type="match status" value="1"/>
</dbReference>
<keyword evidence="4" id="KW-0479">Metal-binding</keyword>
<dbReference type="GO" id="GO:0046872">
    <property type="term" value="F:metal ion binding"/>
    <property type="evidence" value="ECO:0007669"/>
    <property type="project" value="UniProtKB-KW"/>
</dbReference>
<dbReference type="Proteomes" id="UP000515369">
    <property type="component" value="Chromosome"/>
</dbReference>
<comment type="similarity">
    <text evidence="2">Belongs to the Ro 60 kDa family.</text>
</comment>
<dbReference type="InterPro" id="IPR036465">
    <property type="entry name" value="vWFA_dom_sf"/>
</dbReference>
<organism evidence="8 9">
    <name type="scientific">Spirosoma foliorum</name>
    <dbReference type="NCBI Taxonomy" id="2710596"/>
    <lineage>
        <taxon>Bacteria</taxon>
        <taxon>Pseudomonadati</taxon>
        <taxon>Bacteroidota</taxon>
        <taxon>Cytophagia</taxon>
        <taxon>Cytophagales</taxon>
        <taxon>Cytophagaceae</taxon>
        <taxon>Spirosoma</taxon>
    </lineage>
</organism>
<keyword evidence="5" id="KW-0694">RNA-binding</keyword>
<dbReference type="InterPro" id="IPR037214">
    <property type="entry name" value="TROVE_dom_sf"/>
</dbReference>
<reference evidence="8 9" key="1">
    <citation type="submission" date="2020-07" db="EMBL/GenBank/DDBJ databases">
        <title>Spirosoma foliorum sp. nov., isolated from the leaves on the Nejang mountain Korea, Republic of.</title>
        <authorList>
            <person name="Ho H."/>
            <person name="Lee Y.-J."/>
            <person name="Nurcahyanto D.-A."/>
            <person name="Kim S.-G."/>
        </authorList>
    </citation>
    <scope>NUCLEOTIDE SEQUENCE [LARGE SCALE GENOMIC DNA]</scope>
    <source>
        <strain evidence="8 9">PL0136</strain>
    </source>
</reference>
<evidence type="ECO:0000256" key="2">
    <source>
        <dbReference type="ARBA" id="ARBA00007814"/>
    </source>
</evidence>
<dbReference type="EMBL" id="CP059732">
    <property type="protein sequence ID" value="QMW00212.1"/>
    <property type="molecule type" value="Genomic_DNA"/>
</dbReference>
<evidence type="ECO:0000313" key="8">
    <source>
        <dbReference type="EMBL" id="QMW00212.1"/>
    </source>
</evidence>